<dbReference type="Proteomes" id="UP001314170">
    <property type="component" value="Unassembled WGS sequence"/>
</dbReference>
<comment type="caution">
    <text evidence="2">The sequence shown here is derived from an EMBL/GenBank/DDBJ whole genome shotgun (WGS) entry which is preliminary data.</text>
</comment>
<evidence type="ECO:0000313" key="2">
    <source>
        <dbReference type="EMBL" id="CAK7329752.1"/>
    </source>
</evidence>
<dbReference type="EMBL" id="CAWUPB010000913">
    <property type="protein sequence ID" value="CAK7329752.1"/>
    <property type="molecule type" value="Genomic_DNA"/>
</dbReference>
<keyword evidence="3" id="KW-1185">Reference proteome</keyword>
<name>A0AAV1R9S5_9ROSI</name>
<gene>
    <name evidence="2" type="ORF">DCAF_LOCUS7510</name>
</gene>
<organism evidence="2 3">
    <name type="scientific">Dovyalis caffra</name>
    <dbReference type="NCBI Taxonomy" id="77055"/>
    <lineage>
        <taxon>Eukaryota</taxon>
        <taxon>Viridiplantae</taxon>
        <taxon>Streptophyta</taxon>
        <taxon>Embryophyta</taxon>
        <taxon>Tracheophyta</taxon>
        <taxon>Spermatophyta</taxon>
        <taxon>Magnoliopsida</taxon>
        <taxon>eudicotyledons</taxon>
        <taxon>Gunneridae</taxon>
        <taxon>Pentapetalae</taxon>
        <taxon>rosids</taxon>
        <taxon>fabids</taxon>
        <taxon>Malpighiales</taxon>
        <taxon>Salicaceae</taxon>
        <taxon>Flacourtieae</taxon>
        <taxon>Dovyalis</taxon>
    </lineage>
</organism>
<dbReference type="AlphaFoldDB" id="A0AAV1R9S5"/>
<evidence type="ECO:0000256" key="1">
    <source>
        <dbReference type="SAM" id="MobiDB-lite"/>
    </source>
</evidence>
<sequence length="98" mass="11063">MLPGRASWNGLIETQKETHESEVSNSSLVNANDEDRTAKSIFCWFLSSLISCCLVDMENQIRLPGYPNKISKTRRLTGKRLMLNPPIINSIAKKRVLS</sequence>
<feature type="region of interest" description="Disordered" evidence="1">
    <location>
        <begin position="1"/>
        <end position="30"/>
    </location>
</feature>
<accession>A0AAV1R9S5</accession>
<proteinExistence type="predicted"/>
<protein>
    <submittedName>
        <fullName evidence="2">Uncharacterized protein</fullName>
    </submittedName>
</protein>
<evidence type="ECO:0000313" key="3">
    <source>
        <dbReference type="Proteomes" id="UP001314170"/>
    </source>
</evidence>
<reference evidence="2 3" key="1">
    <citation type="submission" date="2024-01" db="EMBL/GenBank/DDBJ databases">
        <authorList>
            <person name="Waweru B."/>
        </authorList>
    </citation>
    <scope>NUCLEOTIDE SEQUENCE [LARGE SCALE GENOMIC DNA]</scope>
</reference>